<feature type="binding site" evidence="7">
    <location>
        <position position="511"/>
    </location>
    <ligand>
        <name>Fe cation</name>
        <dbReference type="ChEBI" id="CHEBI:24875"/>
        <note>catalytic</note>
    </ligand>
</feature>
<feature type="binding site" evidence="7">
    <location>
        <position position="267"/>
    </location>
    <ligand>
        <name>Fe cation</name>
        <dbReference type="ChEBI" id="CHEBI:24875"/>
        <note>catalytic</note>
    </ligand>
</feature>
<accession>E1ZMW5</accession>
<proteinExistence type="inferred from homology"/>
<dbReference type="EMBL" id="GL433854">
    <property type="protein sequence ID" value="EFN52762.1"/>
    <property type="molecule type" value="Genomic_DNA"/>
</dbReference>
<dbReference type="eggNOG" id="KOG1285">
    <property type="taxonomic scope" value="Eukaryota"/>
</dbReference>
<dbReference type="AlphaFoldDB" id="E1ZMW5"/>
<dbReference type="Proteomes" id="UP000008141">
    <property type="component" value="Unassembled WGS sequence"/>
</dbReference>
<dbReference type="STRING" id="554065.E1ZMW5"/>
<dbReference type="KEGG" id="cvr:CHLNCDRAFT_138368"/>
<feature type="binding site" evidence="7">
    <location>
        <position position="218"/>
    </location>
    <ligand>
        <name>Fe cation</name>
        <dbReference type="ChEBI" id="CHEBI:24875"/>
        <note>catalytic</note>
    </ligand>
</feature>
<feature type="binding site" evidence="7">
    <location>
        <position position="332"/>
    </location>
    <ligand>
        <name>Fe cation</name>
        <dbReference type="ChEBI" id="CHEBI:24875"/>
        <note>catalytic</note>
    </ligand>
</feature>
<dbReference type="PANTHER" id="PTHR10543">
    <property type="entry name" value="BETA-CAROTENE DIOXYGENASE"/>
    <property type="match status" value="1"/>
</dbReference>
<comment type="catalytic activity">
    <reaction evidence="6">
        <text>all-trans-zeaxanthin + 2 O2 = 4,9-dimethyldodeca-2,4,6,8,10-pentaenedial + 2 (3R)-hydroxy-beta-ionone</text>
        <dbReference type="Rhea" id="RHEA:26393"/>
        <dbReference type="ChEBI" id="CHEBI:15379"/>
        <dbReference type="ChEBI" id="CHEBI:27547"/>
        <dbReference type="ChEBI" id="CHEBI:53171"/>
        <dbReference type="ChEBI" id="CHEBI:53173"/>
        <dbReference type="EC" id="1.14.99.n4"/>
    </reaction>
</comment>
<keyword evidence="2 7" id="KW-0479">Metal-binding</keyword>
<dbReference type="OrthoDB" id="1069523at2759"/>
<evidence type="ECO:0000256" key="4">
    <source>
        <dbReference type="ARBA" id="ARBA00023004"/>
    </source>
</evidence>
<dbReference type="GO" id="GO:0010436">
    <property type="term" value="F:carotenoid dioxygenase activity"/>
    <property type="evidence" value="ECO:0007669"/>
    <property type="project" value="TreeGrafter"/>
</dbReference>
<reference evidence="8 9" key="1">
    <citation type="journal article" date="2010" name="Plant Cell">
        <title>The Chlorella variabilis NC64A genome reveals adaptation to photosymbiosis, coevolution with viruses, and cryptic sex.</title>
        <authorList>
            <person name="Blanc G."/>
            <person name="Duncan G."/>
            <person name="Agarkova I."/>
            <person name="Borodovsky M."/>
            <person name="Gurnon J."/>
            <person name="Kuo A."/>
            <person name="Lindquist E."/>
            <person name="Lucas S."/>
            <person name="Pangilinan J."/>
            <person name="Polle J."/>
            <person name="Salamov A."/>
            <person name="Terry A."/>
            <person name="Yamada T."/>
            <person name="Dunigan D.D."/>
            <person name="Grigoriev I.V."/>
            <person name="Claverie J.M."/>
            <person name="Van Etten J.L."/>
        </authorList>
    </citation>
    <scope>NUCLEOTIDE SEQUENCE [LARGE SCALE GENOMIC DNA]</scope>
    <source>
        <strain evidence="8 9">NC64A</strain>
    </source>
</reference>
<dbReference type="RefSeq" id="XP_005844864.1">
    <property type="nucleotide sequence ID" value="XM_005844802.1"/>
</dbReference>
<comment type="cofactor">
    <cofactor evidence="7">
        <name>Fe(2+)</name>
        <dbReference type="ChEBI" id="CHEBI:29033"/>
    </cofactor>
    <text evidence="7">Binds 1 Fe(2+) ion per subunit.</text>
</comment>
<keyword evidence="3" id="KW-0560">Oxidoreductase</keyword>
<evidence type="ECO:0000256" key="1">
    <source>
        <dbReference type="ARBA" id="ARBA00006787"/>
    </source>
</evidence>
<dbReference type="PANTHER" id="PTHR10543:SF89">
    <property type="entry name" value="CAROTENOID 9,10(9',10')-CLEAVAGE DIOXYGENASE 1"/>
    <property type="match status" value="1"/>
</dbReference>
<dbReference type="GeneID" id="17352186"/>
<dbReference type="InterPro" id="IPR004294">
    <property type="entry name" value="Carotenoid_Oase"/>
</dbReference>
<evidence type="ECO:0000313" key="8">
    <source>
        <dbReference type="EMBL" id="EFN52762.1"/>
    </source>
</evidence>
<evidence type="ECO:0000256" key="5">
    <source>
        <dbReference type="ARBA" id="ARBA00039084"/>
    </source>
</evidence>
<keyword evidence="4 7" id="KW-0408">Iron</keyword>
<gene>
    <name evidence="8" type="ORF">CHLNCDRAFT_138368</name>
</gene>
<dbReference type="EC" id="1.14.99.n4" evidence="5"/>
<dbReference type="Pfam" id="PF03055">
    <property type="entry name" value="RPE65"/>
    <property type="match status" value="1"/>
</dbReference>
<evidence type="ECO:0000256" key="3">
    <source>
        <dbReference type="ARBA" id="ARBA00023002"/>
    </source>
</evidence>
<organism evidence="9">
    <name type="scientific">Chlorella variabilis</name>
    <name type="common">Green alga</name>
    <dbReference type="NCBI Taxonomy" id="554065"/>
    <lineage>
        <taxon>Eukaryota</taxon>
        <taxon>Viridiplantae</taxon>
        <taxon>Chlorophyta</taxon>
        <taxon>core chlorophytes</taxon>
        <taxon>Trebouxiophyceae</taxon>
        <taxon>Chlorellales</taxon>
        <taxon>Chlorellaceae</taxon>
        <taxon>Chlorella clade</taxon>
        <taxon>Chlorella</taxon>
    </lineage>
</organism>
<sequence>MGAQSKQRRTLGYRLANSVVHSFTKLIRLIDGSGRKLYGWDPYLMGHWEPVHTEVHAQDLEVVEGELPADLAGAFVRTGPNPKLTPEGGYHLFDGDGMIHAVRIGGGKAAYCNRWVQTARLAQEEKAGWPVAVKIGDYRGLVSLAYMLASKLARVLGVLSSKEGLGTANTALAYHAGRVLALHEGDLPYGLRIACNGLVETVERATYDGKITHPFTAHPKVDAQTGELFYFGYSIEQKPHCWYGWLDASGRVVRDFPVPLGEPIMMHDMALTQNHVLLLDVPLVFDPKVMVQKGQLPFEFKDRPARIGVLPRYAKSADEIRWFSTERFMCFHTAAAWEEGSTIRLYLCTMKSFSLDNFTASEDAEPHLSEVVLDLEAGTTTYRRLPGARPGDFPVIPAQLTGRPARYTYVATMEANDTGVPAFIGITKYDLQAGAGSAVAGQILHGGSRLGGEAFFVPRPGSAAEDGGYLVTIVTDEQSLQSELVVYDAASMSSQPVARVRMPQRVPSGFHCTWVRQDQLAAQLP</sequence>
<evidence type="ECO:0000313" key="9">
    <source>
        <dbReference type="Proteomes" id="UP000008141"/>
    </source>
</evidence>
<evidence type="ECO:0000256" key="2">
    <source>
        <dbReference type="ARBA" id="ARBA00022723"/>
    </source>
</evidence>
<dbReference type="InParanoid" id="E1ZMW5"/>
<dbReference type="OMA" id="TVGWYNG"/>
<comment type="similarity">
    <text evidence="1">Belongs to the carotenoid oxygenase family.</text>
</comment>
<dbReference type="FunCoup" id="E1ZMW5">
    <property type="interactions" value="637"/>
</dbReference>
<protein>
    <recommendedName>
        <fullName evidence="5">carotenoid 9,10-dioxygenase</fullName>
        <ecNumber evidence="5">1.14.99.n4</ecNumber>
    </recommendedName>
</protein>
<keyword evidence="9" id="KW-1185">Reference proteome</keyword>
<evidence type="ECO:0000256" key="7">
    <source>
        <dbReference type="PIRSR" id="PIRSR604294-1"/>
    </source>
</evidence>
<evidence type="ECO:0000256" key="6">
    <source>
        <dbReference type="ARBA" id="ARBA00048709"/>
    </source>
</evidence>
<dbReference type="GO" id="GO:0046872">
    <property type="term" value="F:metal ion binding"/>
    <property type="evidence" value="ECO:0007669"/>
    <property type="project" value="UniProtKB-KW"/>
</dbReference>
<dbReference type="GO" id="GO:0009570">
    <property type="term" value="C:chloroplast stroma"/>
    <property type="evidence" value="ECO:0007669"/>
    <property type="project" value="TreeGrafter"/>
</dbReference>
<dbReference type="GO" id="GO:0016121">
    <property type="term" value="P:carotene catabolic process"/>
    <property type="evidence" value="ECO:0007669"/>
    <property type="project" value="TreeGrafter"/>
</dbReference>
<name>E1ZMW5_CHLVA</name>